<protein>
    <submittedName>
        <fullName evidence="2">Uncharacterized protein</fullName>
    </submittedName>
</protein>
<evidence type="ECO:0000313" key="3">
    <source>
        <dbReference type="Proteomes" id="UP001056386"/>
    </source>
</evidence>
<feature type="compositionally biased region" description="Low complexity" evidence="1">
    <location>
        <begin position="1"/>
        <end position="20"/>
    </location>
</feature>
<dbReference type="RefSeq" id="WP_017433130.1">
    <property type="nucleotide sequence ID" value="NZ_CP021074.1"/>
</dbReference>
<proteinExistence type="predicted"/>
<dbReference type="Proteomes" id="UP001056386">
    <property type="component" value="Chromosome 1"/>
</dbReference>
<accession>A0ABY5BHD6</accession>
<dbReference type="EMBL" id="CP099587">
    <property type="protein sequence ID" value="USS45434.1"/>
    <property type="molecule type" value="Genomic_DNA"/>
</dbReference>
<gene>
    <name evidence="2" type="ORF">NFI99_28075</name>
</gene>
<reference evidence="2" key="1">
    <citation type="submission" date="2022-06" db="EMBL/GenBank/DDBJ databases">
        <title>Draft genome sequence of Burkholderia glumae strain GR20004 isolated from rice panicle showing bacterial panicle blight.</title>
        <authorList>
            <person name="Choi S.Y."/>
            <person name="Lee Y.H."/>
        </authorList>
    </citation>
    <scope>NUCLEOTIDE SEQUENCE</scope>
    <source>
        <strain evidence="2">GR20004</strain>
    </source>
</reference>
<dbReference type="GeneID" id="45695739"/>
<name>A0ABY5BHD6_BURGL</name>
<evidence type="ECO:0000256" key="1">
    <source>
        <dbReference type="SAM" id="MobiDB-lite"/>
    </source>
</evidence>
<organism evidence="2 3">
    <name type="scientific">Burkholderia glumae</name>
    <name type="common">Pseudomonas glumae</name>
    <dbReference type="NCBI Taxonomy" id="337"/>
    <lineage>
        <taxon>Bacteria</taxon>
        <taxon>Pseudomonadati</taxon>
        <taxon>Pseudomonadota</taxon>
        <taxon>Betaproteobacteria</taxon>
        <taxon>Burkholderiales</taxon>
        <taxon>Burkholderiaceae</taxon>
        <taxon>Burkholderia</taxon>
    </lineage>
</organism>
<keyword evidence="3" id="KW-1185">Reference proteome</keyword>
<evidence type="ECO:0000313" key="2">
    <source>
        <dbReference type="EMBL" id="USS45434.1"/>
    </source>
</evidence>
<feature type="region of interest" description="Disordered" evidence="1">
    <location>
        <begin position="1"/>
        <end position="48"/>
    </location>
</feature>
<sequence length="146" mass="15246">MPDTSQASAASQAGGPAAPRRNGHAGPPQHMPGSFAARRPDSRPVAAAAAGRADALDAVIRHFSMLQDQASMDRLSLMSTGDNPMPRLNGAVMQFPTPGLGGELAGASSLALGQRMMTWHMLRSIEGIGQEMLNTIKDGKVKDEDA</sequence>